<dbReference type="InterPro" id="IPR043128">
    <property type="entry name" value="Rev_trsase/Diguanyl_cyclase"/>
</dbReference>
<keyword evidence="2" id="KW-1185">Reference proteome</keyword>
<sequence>MELDTGSAVSILPYDMFLERFRDKKLEKTTTVLKTYTGELIVPVGCLTMQVEYLDQSCQLPFHVVQSKGPVLMGRDWLHKLRLDWKTIKLLKSSDSSHRNPGTTTQEQLKNLLDTYAEVFEDKLGTFKSAKARITLKEGSQPQFRKARQVPHSLRPKVEEELKRLQSVEWILSKVEWSDWATPIVPVPKQDGSVRICGDFKGTINPTLQAEQYPLPGIEDIFAHLAGGKKFSKIDLRQAYHQIELDEESKKYLTINTSMGLFQYNRLVSGITSAPAIWQRTMDQILEGTSGISCILDDMIVTGKSDAEHMANLEEVLRRLHHHGLRVNKSKCEFFKEKITFCGHDINSEGLHKTTDKTAAMVNAPRPQSVAEVRSFLGLVNYYHKFLPNLATILHPLNQMLESNYQWNWTDQCEESSCKVKAMIVSDLVLTHYDPNLPLQLACDALPVGIGAVLSHVMTDGTERPMAFASRSLSQANRNYAQIDKEALATVWGVKKFHNYLFGRNFTLLTDHEPLISIFHHSKSLPVVTAARLQRYALFLAGFDYTIRYKNTKLHGNVDGLSRLPLHSETTEEEPDPVDLFYATQFEPLPVTVEQVKRETQRDPLLVKVHELVMKGWSTPQDEAIKPFYQRKYELTVQCGVLMLGHRAVIPAKLRNKVLTELHEGHLGIVKMKSLARSYICWSKIDKDIEHLAKSCPGCQLQQNEAGKVPLHPWEWPTTPWQRIHLDFAGPFLGRMFLIIVDAHSKWPEVEIMPSTTSTQTIDRLRTIFARYGVPAQVVTDNGPQFTSAEFQLFWKTNEFQTCYEMRETKFLLAYRNTPHSTTGESPSVLFLGRPLRTRLDLVKPDLPRKVMNRQIDQAGRKGHSPTRQLSIGQTVMARNYSRKDKWLPGIVRAQTGPLSYEIKVSPNRIWRRHIDQLRASSVKVNDQSDDTAEPHPELGETGQNIAPAE</sequence>
<dbReference type="GO" id="GO:0003676">
    <property type="term" value="F:nucleic acid binding"/>
    <property type="evidence" value="ECO:0007669"/>
    <property type="project" value="InterPro"/>
</dbReference>
<dbReference type="Gene3D" id="2.40.70.10">
    <property type="entry name" value="Acid Proteases"/>
    <property type="match status" value="1"/>
</dbReference>
<dbReference type="AlphaFoldDB" id="A0A7D9J2Q8"/>
<dbReference type="InterPro" id="IPR021109">
    <property type="entry name" value="Peptidase_aspartic_dom_sf"/>
</dbReference>
<dbReference type="InterPro" id="IPR050951">
    <property type="entry name" value="Retrovirus_Pol_polyprotein"/>
</dbReference>
<dbReference type="Gene3D" id="3.10.10.10">
    <property type="entry name" value="HIV Type 1 Reverse Transcriptase, subunit A, domain 1"/>
    <property type="match status" value="1"/>
</dbReference>
<dbReference type="InterPro" id="IPR041577">
    <property type="entry name" value="RT_RNaseH_2"/>
</dbReference>
<dbReference type="Gene3D" id="3.30.70.270">
    <property type="match status" value="2"/>
</dbReference>
<organism evidence="1 2">
    <name type="scientific">Paramuricea clavata</name>
    <name type="common">Red gorgonian</name>
    <name type="synonym">Violescent sea-whip</name>
    <dbReference type="NCBI Taxonomy" id="317549"/>
    <lineage>
        <taxon>Eukaryota</taxon>
        <taxon>Metazoa</taxon>
        <taxon>Cnidaria</taxon>
        <taxon>Anthozoa</taxon>
        <taxon>Octocorallia</taxon>
        <taxon>Malacalcyonacea</taxon>
        <taxon>Plexauridae</taxon>
        <taxon>Paramuricea</taxon>
    </lineage>
</organism>
<dbReference type="FunFam" id="1.10.340.70:FF:000003">
    <property type="entry name" value="Protein CBG25708"/>
    <property type="match status" value="1"/>
</dbReference>
<proteinExistence type="predicted"/>
<dbReference type="Gene3D" id="1.10.340.70">
    <property type="match status" value="1"/>
</dbReference>
<dbReference type="Pfam" id="PF00078">
    <property type="entry name" value="RVT_1"/>
    <property type="match status" value="1"/>
</dbReference>
<dbReference type="FunFam" id="3.30.70.270:FF:000020">
    <property type="entry name" value="Transposon Tf2-6 polyprotein-like Protein"/>
    <property type="match status" value="1"/>
</dbReference>
<dbReference type="PROSITE" id="PS50994">
    <property type="entry name" value="INTEGRASE"/>
    <property type="match status" value="1"/>
</dbReference>
<dbReference type="CDD" id="cd09274">
    <property type="entry name" value="RNase_HI_RT_Ty3"/>
    <property type="match status" value="1"/>
</dbReference>
<gene>
    <name evidence="1" type="ORF">PACLA_8A016747</name>
</gene>
<dbReference type="PANTHER" id="PTHR37984:SF14">
    <property type="entry name" value="RIBONUCLEASE H"/>
    <property type="match status" value="1"/>
</dbReference>
<dbReference type="PANTHER" id="PTHR37984">
    <property type="entry name" value="PROTEIN CBG26694"/>
    <property type="match status" value="1"/>
</dbReference>
<dbReference type="SUPFAM" id="SSF56672">
    <property type="entry name" value="DNA/RNA polymerases"/>
    <property type="match status" value="1"/>
</dbReference>
<dbReference type="InterPro" id="IPR012337">
    <property type="entry name" value="RNaseH-like_sf"/>
</dbReference>
<dbReference type="PROSITE" id="PS50878">
    <property type="entry name" value="RT_POL"/>
    <property type="match status" value="1"/>
</dbReference>
<dbReference type="InterPro" id="IPR000477">
    <property type="entry name" value="RT_dom"/>
</dbReference>
<protein>
    <submittedName>
        <fullName evidence="1">PREDICTED: uncharacterized protein K02A2.6-like</fullName>
    </submittedName>
</protein>
<dbReference type="InterPro" id="IPR041588">
    <property type="entry name" value="Integrase_H2C2"/>
</dbReference>
<name>A0A7D9J2Q8_PARCT</name>
<comment type="caution">
    <text evidence="1">The sequence shown here is derived from an EMBL/GenBank/DDBJ whole genome shotgun (WGS) entry which is preliminary data.</text>
</comment>
<evidence type="ECO:0000313" key="1">
    <source>
        <dbReference type="EMBL" id="CAB4020372.1"/>
    </source>
</evidence>
<dbReference type="FunFam" id="3.10.20.370:FF:000001">
    <property type="entry name" value="Retrovirus-related Pol polyprotein from transposon 17.6-like protein"/>
    <property type="match status" value="1"/>
</dbReference>
<dbReference type="Pfam" id="PF00665">
    <property type="entry name" value="rve"/>
    <property type="match status" value="1"/>
</dbReference>
<reference evidence="1" key="1">
    <citation type="submission" date="2020-04" db="EMBL/GenBank/DDBJ databases">
        <authorList>
            <person name="Alioto T."/>
            <person name="Alioto T."/>
            <person name="Gomez Garrido J."/>
        </authorList>
    </citation>
    <scope>NUCLEOTIDE SEQUENCE</scope>
    <source>
        <strain evidence="1">A484AB</strain>
    </source>
</reference>
<evidence type="ECO:0000313" key="2">
    <source>
        <dbReference type="Proteomes" id="UP001152795"/>
    </source>
</evidence>
<accession>A0A7D9J2Q8</accession>
<dbReference type="SUPFAM" id="SSF50630">
    <property type="entry name" value="Acid proteases"/>
    <property type="match status" value="1"/>
</dbReference>
<dbReference type="Pfam" id="PF17919">
    <property type="entry name" value="RT_RNaseH_2"/>
    <property type="match status" value="1"/>
</dbReference>
<dbReference type="SUPFAM" id="SSF53098">
    <property type="entry name" value="Ribonuclease H-like"/>
    <property type="match status" value="1"/>
</dbReference>
<dbReference type="GO" id="GO:0015074">
    <property type="term" value="P:DNA integration"/>
    <property type="evidence" value="ECO:0007669"/>
    <property type="project" value="InterPro"/>
</dbReference>
<dbReference type="OrthoDB" id="5957306at2759"/>
<dbReference type="InterPro" id="IPR001584">
    <property type="entry name" value="Integrase_cat-core"/>
</dbReference>
<dbReference type="Gene3D" id="3.30.420.10">
    <property type="entry name" value="Ribonuclease H-like superfamily/Ribonuclease H"/>
    <property type="match status" value="1"/>
</dbReference>
<dbReference type="Pfam" id="PF17921">
    <property type="entry name" value="Integrase_H2C2"/>
    <property type="match status" value="1"/>
</dbReference>
<dbReference type="EMBL" id="CACRXK020010923">
    <property type="protein sequence ID" value="CAB4020372.1"/>
    <property type="molecule type" value="Genomic_DNA"/>
</dbReference>
<dbReference type="InterPro" id="IPR036397">
    <property type="entry name" value="RNaseH_sf"/>
</dbReference>
<dbReference type="CDD" id="cd01647">
    <property type="entry name" value="RT_LTR"/>
    <property type="match status" value="1"/>
</dbReference>
<dbReference type="InterPro" id="IPR043502">
    <property type="entry name" value="DNA/RNA_pol_sf"/>
</dbReference>
<dbReference type="Proteomes" id="UP001152795">
    <property type="component" value="Unassembled WGS sequence"/>
</dbReference>